<protein>
    <submittedName>
        <fullName evidence="4">DUF2892 domain-containing protein</fullName>
    </submittedName>
</protein>
<evidence type="ECO:0000256" key="1">
    <source>
        <dbReference type="SAM" id="MobiDB-lite"/>
    </source>
</evidence>
<evidence type="ECO:0000313" key="4">
    <source>
        <dbReference type="EMBL" id="MFC5713915.1"/>
    </source>
</evidence>
<sequence length="86" mass="9204">MKSNIGILNALCRITCGLTVLAWATAKLTKRSSSSMYLLAAMMGAMKVGEGITRFCPITKMVQDTVQEADSQSEGQSETGPSMNQL</sequence>
<name>A0ABW0YRA5_9BACI</name>
<keyword evidence="5" id="KW-1185">Reference proteome</keyword>
<organism evidence="4 5">
    <name type="scientific">Thalassorhabdus alkalitolerans</name>
    <dbReference type="NCBI Taxonomy" id="2282697"/>
    <lineage>
        <taxon>Bacteria</taxon>
        <taxon>Bacillati</taxon>
        <taxon>Bacillota</taxon>
        <taxon>Bacilli</taxon>
        <taxon>Bacillales</taxon>
        <taxon>Bacillaceae</taxon>
        <taxon>Thalassorhabdus</taxon>
    </lineage>
</organism>
<gene>
    <name evidence="4" type="ORF">ACFPU1_14185</name>
</gene>
<dbReference type="Proteomes" id="UP001596142">
    <property type="component" value="Unassembled WGS sequence"/>
</dbReference>
<dbReference type="Pfam" id="PF11127">
    <property type="entry name" value="YgaP-like_TM"/>
    <property type="match status" value="1"/>
</dbReference>
<proteinExistence type="predicted"/>
<evidence type="ECO:0000259" key="3">
    <source>
        <dbReference type="Pfam" id="PF11127"/>
    </source>
</evidence>
<accession>A0ABW0YRA5</accession>
<evidence type="ECO:0000256" key="2">
    <source>
        <dbReference type="SAM" id="Phobius"/>
    </source>
</evidence>
<dbReference type="RefSeq" id="WP_385942293.1">
    <property type="nucleotide sequence ID" value="NZ_JBHSOZ010000008.1"/>
</dbReference>
<dbReference type="EMBL" id="JBHSOZ010000008">
    <property type="protein sequence ID" value="MFC5713915.1"/>
    <property type="molecule type" value="Genomic_DNA"/>
</dbReference>
<keyword evidence="2" id="KW-0812">Transmembrane</keyword>
<comment type="caution">
    <text evidence="4">The sequence shown here is derived from an EMBL/GenBank/DDBJ whole genome shotgun (WGS) entry which is preliminary data.</text>
</comment>
<keyword evidence="2" id="KW-0472">Membrane</keyword>
<reference evidence="5" key="1">
    <citation type="journal article" date="2019" name="Int. J. Syst. Evol. Microbiol.">
        <title>The Global Catalogue of Microorganisms (GCM) 10K type strain sequencing project: providing services to taxonomists for standard genome sequencing and annotation.</title>
        <authorList>
            <consortium name="The Broad Institute Genomics Platform"/>
            <consortium name="The Broad Institute Genome Sequencing Center for Infectious Disease"/>
            <person name="Wu L."/>
            <person name="Ma J."/>
        </authorList>
    </citation>
    <scope>NUCLEOTIDE SEQUENCE [LARGE SCALE GENOMIC DNA]</scope>
    <source>
        <strain evidence="5">CECT 7184</strain>
    </source>
</reference>
<feature type="transmembrane region" description="Helical" evidence="2">
    <location>
        <begin position="6"/>
        <end position="26"/>
    </location>
</feature>
<feature type="domain" description="Inner membrane protein YgaP-like transmembrane" evidence="3">
    <location>
        <begin position="1"/>
        <end position="62"/>
    </location>
</feature>
<dbReference type="InterPro" id="IPR021309">
    <property type="entry name" value="YgaP-like_TM"/>
</dbReference>
<evidence type="ECO:0000313" key="5">
    <source>
        <dbReference type="Proteomes" id="UP001596142"/>
    </source>
</evidence>
<feature type="region of interest" description="Disordered" evidence="1">
    <location>
        <begin position="66"/>
        <end position="86"/>
    </location>
</feature>
<keyword evidence="2" id="KW-1133">Transmembrane helix</keyword>